<keyword evidence="2 6" id="KW-0597">Phosphoprotein</keyword>
<comment type="function">
    <text evidence="6">Part of a membrane-bound complex that couples electron transfer with translocation of ions across the membrane.</text>
</comment>
<feature type="domain" description="FMN-binding" evidence="7">
    <location>
        <begin position="88"/>
        <end position="178"/>
    </location>
</feature>
<dbReference type="HAMAP" id="MF_00479">
    <property type="entry name" value="RsxG_RnfG"/>
    <property type="match status" value="1"/>
</dbReference>
<dbReference type="SMART" id="SM00900">
    <property type="entry name" value="FMN_bind"/>
    <property type="match status" value="1"/>
</dbReference>
<dbReference type="PANTHER" id="PTHR36118:SF1">
    <property type="entry name" value="ION-TRANSLOCATING OXIDOREDUCTASE COMPLEX SUBUNIT G"/>
    <property type="match status" value="1"/>
</dbReference>
<dbReference type="AlphaFoldDB" id="A0A1G6N4P2"/>
<dbReference type="EMBL" id="FNEH01000014">
    <property type="protein sequence ID" value="SDI77830.1"/>
    <property type="molecule type" value="Genomic_DNA"/>
</dbReference>
<feature type="modified residue" description="FMN phosphoryl threonine" evidence="6">
    <location>
        <position position="161"/>
    </location>
</feature>
<comment type="similarity">
    <text evidence="6">Belongs to the RnfG family.</text>
</comment>
<evidence type="ECO:0000313" key="9">
    <source>
        <dbReference type="EMBL" id="SDI77830.1"/>
    </source>
</evidence>
<reference evidence="8 11" key="2">
    <citation type="submission" date="2016-10" db="EMBL/GenBank/DDBJ databases">
        <authorList>
            <person name="Varghese N."/>
            <person name="Submissions S."/>
        </authorList>
    </citation>
    <scope>NUCLEOTIDE SEQUENCE [LARGE SCALE GENOMIC DNA]</scope>
    <source>
        <strain evidence="8 11">WG10</strain>
    </source>
</reference>
<evidence type="ECO:0000256" key="1">
    <source>
        <dbReference type="ARBA" id="ARBA00022448"/>
    </source>
</evidence>
<dbReference type="InterPro" id="IPR007329">
    <property type="entry name" value="FMN-bd"/>
</dbReference>
<proteinExistence type="inferred from homology"/>
<gene>
    <name evidence="6" type="primary">rnfG</name>
    <name evidence="8" type="ORF">SAMN04488597_11061</name>
    <name evidence="9" type="ORF">SAMN04515654_11455</name>
</gene>
<evidence type="ECO:0000313" key="10">
    <source>
        <dbReference type="Proteomes" id="UP000198945"/>
    </source>
</evidence>
<name>A0A1G6N4P2_9FIRM</name>
<reference evidence="9 10" key="1">
    <citation type="submission" date="2016-10" db="EMBL/GenBank/DDBJ databases">
        <authorList>
            <person name="de Groot N.N."/>
        </authorList>
    </citation>
    <scope>NUCLEOTIDE SEQUENCE [LARGE SCALE GENOMIC DNA]</scope>
    <source>
        <strain evidence="9 10">WG7</strain>
    </source>
</reference>
<keyword evidence="3 6" id="KW-0285">Flavoprotein</keyword>
<evidence type="ECO:0000259" key="7">
    <source>
        <dbReference type="SMART" id="SM00900"/>
    </source>
</evidence>
<evidence type="ECO:0000313" key="11">
    <source>
        <dbReference type="Proteomes" id="UP000324896"/>
    </source>
</evidence>
<keyword evidence="6" id="KW-1003">Cell membrane</keyword>
<dbReference type="GO" id="GO:0005886">
    <property type="term" value="C:plasma membrane"/>
    <property type="evidence" value="ECO:0007669"/>
    <property type="project" value="UniProtKB-SubCell"/>
</dbReference>
<dbReference type="EC" id="7.-.-.-" evidence="6"/>
<keyword evidence="6" id="KW-0812">Transmembrane</keyword>
<evidence type="ECO:0000313" key="8">
    <source>
        <dbReference type="EMBL" id="SDC62424.1"/>
    </source>
</evidence>
<dbReference type="Proteomes" id="UP000324896">
    <property type="component" value="Unassembled WGS sequence"/>
</dbReference>
<keyword evidence="6" id="KW-1133">Transmembrane helix</keyword>
<dbReference type="GO" id="GO:0009055">
    <property type="term" value="F:electron transfer activity"/>
    <property type="evidence" value="ECO:0007669"/>
    <property type="project" value="InterPro"/>
</dbReference>
<keyword evidence="4 6" id="KW-0288">FMN</keyword>
<dbReference type="GO" id="GO:0010181">
    <property type="term" value="F:FMN binding"/>
    <property type="evidence" value="ECO:0007669"/>
    <property type="project" value="InterPro"/>
</dbReference>
<comment type="subcellular location">
    <subcellularLocation>
        <location evidence="6">Cell membrane</location>
        <topology evidence="6">Single-pass membrane protein</topology>
    </subcellularLocation>
</comment>
<evidence type="ECO:0000256" key="3">
    <source>
        <dbReference type="ARBA" id="ARBA00022630"/>
    </source>
</evidence>
<comment type="cofactor">
    <cofactor evidence="6">
        <name>FMN</name>
        <dbReference type="ChEBI" id="CHEBI:58210"/>
    </cofactor>
</comment>
<dbReference type="InterPro" id="IPR010209">
    <property type="entry name" value="Ion_transpt_RnfG/RsxG"/>
</dbReference>
<keyword evidence="6" id="KW-0472">Membrane</keyword>
<dbReference type="Pfam" id="PF04205">
    <property type="entry name" value="FMN_bind"/>
    <property type="match status" value="1"/>
</dbReference>
<comment type="subunit">
    <text evidence="6">The complex is composed of six subunits: RnfA, RnfB, RnfC, RnfD, RnfE and RnfG.</text>
</comment>
<dbReference type="NCBIfam" id="TIGR01947">
    <property type="entry name" value="rnfG"/>
    <property type="match status" value="1"/>
</dbReference>
<dbReference type="PANTHER" id="PTHR36118">
    <property type="entry name" value="ION-TRANSLOCATING OXIDOREDUCTASE COMPLEX SUBUNIT G"/>
    <property type="match status" value="1"/>
</dbReference>
<keyword evidence="1 6" id="KW-0813">Transport</keyword>
<dbReference type="GO" id="GO:0022900">
    <property type="term" value="P:electron transport chain"/>
    <property type="evidence" value="ECO:0007669"/>
    <property type="project" value="UniProtKB-UniRule"/>
</dbReference>
<evidence type="ECO:0000256" key="5">
    <source>
        <dbReference type="ARBA" id="ARBA00022982"/>
    </source>
</evidence>
<organism evidence="8 11">
    <name type="scientific">Halanaerobium congolense</name>
    <dbReference type="NCBI Taxonomy" id="54121"/>
    <lineage>
        <taxon>Bacteria</taxon>
        <taxon>Bacillati</taxon>
        <taxon>Bacillota</taxon>
        <taxon>Clostridia</taxon>
        <taxon>Halanaerobiales</taxon>
        <taxon>Halanaerobiaceae</taxon>
        <taxon>Halanaerobium</taxon>
    </lineage>
</organism>
<keyword evidence="6" id="KW-1278">Translocase</keyword>
<accession>A0A1G6N4P2</accession>
<evidence type="ECO:0000256" key="2">
    <source>
        <dbReference type="ARBA" id="ARBA00022553"/>
    </source>
</evidence>
<dbReference type="EMBL" id="FMYT01000010">
    <property type="protein sequence ID" value="SDC62424.1"/>
    <property type="molecule type" value="Genomic_DNA"/>
</dbReference>
<evidence type="ECO:0000256" key="4">
    <source>
        <dbReference type="ARBA" id="ARBA00022643"/>
    </source>
</evidence>
<keyword evidence="5 6" id="KW-0249">Electron transport</keyword>
<dbReference type="Proteomes" id="UP000198945">
    <property type="component" value="Unassembled WGS sequence"/>
</dbReference>
<sequence length="186" mass="20109">MEKNNMKNLILTLSIIGIVSALTLTFVYEWTTPYIQANQAAAQKKAINEVLPGVENVKEVEKNGDIFYEGFDANGNRVGVAFISSGGGYNGMIEIMIGVDLNEEKIYEFSVLNHAETPGLGARITESQFKSNFEDKTFADYTVVKTPPQKETEVQAIAGATISSVSVTRIIESGLDKVTAAYGGGN</sequence>
<protein>
    <recommendedName>
        <fullName evidence="6">Ion-translocating oxidoreductase complex subunit G</fullName>
        <ecNumber evidence="6">7.-.-.-</ecNumber>
    </recommendedName>
    <alternativeName>
        <fullName evidence="6">Rnf electron transport complex subunit G</fullName>
    </alternativeName>
</protein>
<dbReference type="RefSeq" id="WP_089655745.1">
    <property type="nucleotide sequence ID" value="NZ_FMYT01000010.1"/>
</dbReference>
<dbReference type="PIRSF" id="PIRSF006091">
    <property type="entry name" value="E_trnsport_RnfG"/>
    <property type="match status" value="1"/>
</dbReference>
<evidence type="ECO:0000256" key="6">
    <source>
        <dbReference type="HAMAP-Rule" id="MF_00479"/>
    </source>
</evidence>